<dbReference type="Proteomes" id="UP000807469">
    <property type="component" value="Unassembled WGS sequence"/>
</dbReference>
<protein>
    <submittedName>
        <fullName evidence="1">Uncharacterized protein</fullName>
    </submittedName>
</protein>
<organism evidence="1 2">
    <name type="scientific">Pholiota conissans</name>
    <dbReference type="NCBI Taxonomy" id="109636"/>
    <lineage>
        <taxon>Eukaryota</taxon>
        <taxon>Fungi</taxon>
        <taxon>Dikarya</taxon>
        <taxon>Basidiomycota</taxon>
        <taxon>Agaricomycotina</taxon>
        <taxon>Agaricomycetes</taxon>
        <taxon>Agaricomycetidae</taxon>
        <taxon>Agaricales</taxon>
        <taxon>Agaricineae</taxon>
        <taxon>Strophariaceae</taxon>
        <taxon>Pholiota</taxon>
    </lineage>
</organism>
<dbReference type="AlphaFoldDB" id="A0A9P5YRB8"/>
<reference evidence="1" key="1">
    <citation type="submission" date="2020-11" db="EMBL/GenBank/DDBJ databases">
        <authorList>
            <consortium name="DOE Joint Genome Institute"/>
            <person name="Ahrendt S."/>
            <person name="Riley R."/>
            <person name="Andreopoulos W."/>
            <person name="Labutti K."/>
            <person name="Pangilinan J."/>
            <person name="Ruiz-Duenas F.J."/>
            <person name="Barrasa J.M."/>
            <person name="Sanchez-Garcia M."/>
            <person name="Camarero S."/>
            <person name="Miyauchi S."/>
            <person name="Serrano A."/>
            <person name="Linde D."/>
            <person name="Babiker R."/>
            <person name="Drula E."/>
            <person name="Ayuso-Fernandez I."/>
            <person name="Pacheco R."/>
            <person name="Padilla G."/>
            <person name="Ferreira P."/>
            <person name="Barriuso J."/>
            <person name="Kellner H."/>
            <person name="Castanera R."/>
            <person name="Alfaro M."/>
            <person name="Ramirez L."/>
            <person name="Pisabarro A.G."/>
            <person name="Kuo A."/>
            <person name="Tritt A."/>
            <person name="Lipzen A."/>
            <person name="He G."/>
            <person name="Yan M."/>
            <person name="Ng V."/>
            <person name="Cullen D."/>
            <person name="Martin F."/>
            <person name="Rosso M.-N."/>
            <person name="Henrissat B."/>
            <person name="Hibbett D."/>
            <person name="Martinez A.T."/>
            <person name="Grigoriev I.V."/>
        </authorList>
    </citation>
    <scope>NUCLEOTIDE SEQUENCE</scope>
    <source>
        <strain evidence="1">CIRM-BRFM 674</strain>
    </source>
</reference>
<evidence type="ECO:0000313" key="1">
    <source>
        <dbReference type="EMBL" id="KAF9472265.1"/>
    </source>
</evidence>
<accession>A0A9P5YRB8</accession>
<name>A0A9P5YRB8_9AGAR</name>
<gene>
    <name evidence="1" type="ORF">BDN70DRAFT_887190</name>
</gene>
<proteinExistence type="predicted"/>
<comment type="caution">
    <text evidence="1">The sequence shown here is derived from an EMBL/GenBank/DDBJ whole genome shotgun (WGS) entry which is preliminary data.</text>
</comment>
<dbReference type="EMBL" id="MU155556">
    <property type="protein sequence ID" value="KAF9472265.1"/>
    <property type="molecule type" value="Genomic_DNA"/>
</dbReference>
<evidence type="ECO:0000313" key="2">
    <source>
        <dbReference type="Proteomes" id="UP000807469"/>
    </source>
</evidence>
<keyword evidence="2" id="KW-1185">Reference proteome</keyword>
<sequence>MPFHAFSCVLPLSASHPRFSHCLPYDFSVACWIIIIIGSGITRLDDAYTQQISEFHSFTSRRTSL</sequence>